<dbReference type="InterPro" id="IPR006141">
    <property type="entry name" value="Intein_N"/>
</dbReference>
<dbReference type="CDD" id="cd00081">
    <property type="entry name" value="Hint"/>
    <property type="match status" value="1"/>
</dbReference>
<reference evidence="3" key="1">
    <citation type="journal article" date="2014" name="Int. J. Syst. Evol. Microbiol.">
        <title>Complete genome of a new Firmicutes species belonging to the dominant human colonic microbiota ('Ruminococcus bicirculans') reveals two chromosomes and a selective capacity to utilize plant glucans.</title>
        <authorList>
            <consortium name="NISC Comparative Sequencing Program"/>
            <person name="Wegmann U."/>
            <person name="Louis P."/>
            <person name="Goesmann A."/>
            <person name="Henrissat B."/>
            <person name="Duncan S.H."/>
            <person name="Flint H.J."/>
        </authorList>
    </citation>
    <scope>NUCLEOTIDE SEQUENCE</scope>
    <source>
        <strain evidence="3">CGMCC 1.15644</strain>
    </source>
</reference>
<dbReference type="Gene3D" id="2.170.16.10">
    <property type="entry name" value="Hedgehog/Intein (Hint) domain"/>
    <property type="match status" value="1"/>
</dbReference>
<dbReference type="RefSeq" id="WP_132533132.1">
    <property type="nucleotide sequence ID" value="NZ_BMJO01000002.1"/>
</dbReference>
<dbReference type="SMART" id="SM00306">
    <property type="entry name" value="HintN"/>
    <property type="match status" value="1"/>
</dbReference>
<reference evidence="6" key="2">
    <citation type="journal article" date="2019" name="Int. J. Syst. Evol. Microbiol.">
        <title>The Global Catalogue of Microorganisms (GCM) 10K type strain sequencing project: providing services to taxonomists for standard genome sequencing and annotation.</title>
        <authorList>
            <consortium name="The Broad Institute Genomics Platform"/>
            <consortium name="The Broad Institute Genome Sequencing Center for Infectious Disease"/>
            <person name="Wu L."/>
            <person name="Ma J."/>
        </authorList>
    </citation>
    <scope>NUCLEOTIDE SEQUENCE [LARGE SCALE GENOMIC DNA]</scope>
    <source>
        <strain evidence="6">CGMCC 1.15644</strain>
    </source>
</reference>
<keyword evidence="6" id="KW-1185">Reference proteome</keyword>
<feature type="domain" description="Hint" evidence="2">
    <location>
        <begin position="254"/>
        <end position="347"/>
    </location>
</feature>
<dbReference type="Pfam" id="PF14107">
    <property type="entry name" value="DUF4280"/>
    <property type="match status" value="1"/>
</dbReference>
<dbReference type="InterPro" id="IPR036844">
    <property type="entry name" value="Hint_dom_sf"/>
</dbReference>
<gene>
    <name evidence="4" type="ORF">EV200_104453</name>
    <name evidence="3" type="ORF">GCM10011413_09710</name>
</gene>
<dbReference type="Proteomes" id="UP000622648">
    <property type="component" value="Unassembled WGS sequence"/>
</dbReference>
<dbReference type="InterPro" id="IPR025460">
    <property type="entry name" value="DUF4280"/>
</dbReference>
<proteinExistence type="predicted"/>
<dbReference type="InterPro" id="IPR003587">
    <property type="entry name" value="Hint_dom_N"/>
</dbReference>
<protein>
    <submittedName>
        <fullName evidence="4">Intein</fullName>
    </submittedName>
</protein>
<evidence type="ECO:0000256" key="1">
    <source>
        <dbReference type="SAM" id="MobiDB-lite"/>
    </source>
</evidence>
<reference evidence="3" key="4">
    <citation type="submission" date="2024-05" db="EMBL/GenBank/DDBJ databases">
        <authorList>
            <person name="Sun Q."/>
            <person name="Zhou Y."/>
        </authorList>
    </citation>
    <scope>NUCLEOTIDE SEQUENCE</scope>
    <source>
        <strain evidence="3">CGMCC 1.15644</strain>
    </source>
</reference>
<evidence type="ECO:0000313" key="3">
    <source>
        <dbReference type="EMBL" id="GGE45592.1"/>
    </source>
</evidence>
<dbReference type="SUPFAM" id="SSF51294">
    <property type="entry name" value="Hedgehog/intein (Hint) domain"/>
    <property type="match status" value="1"/>
</dbReference>
<comment type="caution">
    <text evidence="4">The sequence shown here is derived from an EMBL/GenBank/DDBJ whole genome shotgun (WGS) entry which is preliminary data.</text>
</comment>
<name>A0A4V2RZE9_9SPHI</name>
<feature type="compositionally biased region" description="Basic and acidic residues" evidence="1">
    <location>
        <begin position="454"/>
        <end position="495"/>
    </location>
</feature>
<sequence>MEELEYITEKAMMQCTEGSVPGIFTPTYNKTTRINSCLVSTKNDKIPTTNIPSFVVCKKTQKPCVPISTEWHDTYPVKIKGAQTLIGKSCMNCTVGGKIEFLTSGQIPLSPEEEDELNGMRDDAKKAYEKEQEEKNRPWWKKAGDFVVDCIPVVGPVVSFVKNVTEGNWGMAALDVGFLALDVVGIVGAPFTGGASLVGSTAAKVGIRQAIKAGAKQVAKKMSKEALEAAAKQAAKQLEKLSVRSMTRGKLCVFACFPAGTPVAVKDNLKNIEDIALGEEIWAWSESLNEYALKKVSRIIESETDVLVRLTIGKEVINTTPTHLFYSEGEWVDAGALEPGDKVVLFQGKQEEVTSVDYMIENADPDDQEIDFSKTVVPGSIEVFNGSKKIKVYNFEVEDFETFHIGNLRILVHNGTKGICIKGGIDKFRRSMSERRKALLRDAADTNSGLSDKAREFIKKNDGNKVPKGHEVSHEKPLYTRRTSEGKRKLDKAENMKTQQKAAHRKRHKECGDQYHKYGPANKPKNPKD</sequence>
<accession>A0A4V2RZE9</accession>
<dbReference type="Proteomes" id="UP000295684">
    <property type="component" value="Unassembled WGS sequence"/>
</dbReference>
<reference evidence="4 5" key="3">
    <citation type="submission" date="2019-03" db="EMBL/GenBank/DDBJ databases">
        <title>Genomic Encyclopedia of Type Strains, Phase IV (KMG-IV): sequencing the most valuable type-strain genomes for metagenomic binning, comparative biology and taxonomic classification.</title>
        <authorList>
            <person name="Goeker M."/>
        </authorList>
    </citation>
    <scope>NUCLEOTIDE SEQUENCE [LARGE SCALE GENOMIC DNA]</scope>
    <source>
        <strain evidence="4 5">DSM 103236</strain>
    </source>
</reference>
<dbReference type="AlphaFoldDB" id="A0A4V2RZE9"/>
<dbReference type="PROSITE" id="PS50817">
    <property type="entry name" value="INTEIN_N_TER"/>
    <property type="match status" value="1"/>
</dbReference>
<organism evidence="4 5">
    <name type="scientific">Pedobacter psychrotolerans</name>
    <dbReference type="NCBI Taxonomy" id="1843235"/>
    <lineage>
        <taxon>Bacteria</taxon>
        <taxon>Pseudomonadati</taxon>
        <taxon>Bacteroidota</taxon>
        <taxon>Sphingobacteriia</taxon>
        <taxon>Sphingobacteriales</taxon>
        <taxon>Sphingobacteriaceae</taxon>
        <taxon>Pedobacter</taxon>
    </lineage>
</organism>
<dbReference type="EMBL" id="BMJO01000002">
    <property type="protein sequence ID" value="GGE45592.1"/>
    <property type="molecule type" value="Genomic_DNA"/>
</dbReference>
<feature type="region of interest" description="Disordered" evidence="1">
    <location>
        <begin position="454"/>
        <end position="529"/>
    </location>
</feature>
<evidence type="ECO:0000313" key="4">
    <source>
        <dbReference type="EMBL" id="TCO25415.1"/>
    </source>
</evidence>
<dbReference type="Pfam" id="PF07591">
    <property type="entry name" value="PT-HINT"/>
    <property type="match status" value="1"/>
</dbReference>
<dbReference type="OrthoDB" id="603864at2"/>
<evidence type="ECO:0000313" key="5">
    <source>
        <dbReference type="Proteomes" id="UP000295684"/>
    </source>
</evidence>
<dbReference type="GO" id="GO:0016539">
    <property type="term" value="P:intein-mediated protein splicing"/>
    <property type="evidence" value="ECO:0007669"/>
    <property type="project" value="InterPro"/>
</dbReference>
<evidence type="ECO:0000313" key="6">
    <source>
        <dbReference type="Proteomes" id="UP000622648"/>
    </source>
</evidence>
<dbReference type="EMBL" id="SLWO01000004">
    <property type="protein sequence ID" value="TCO25415.1"/>
    <property type="molecule type" value="Genomic_DNA"/>
</dbReference>
<evidence type="ECO:0000259" key="2">
    <source>
        <dbReference type="SMART" id="SM00306"/>
    </source>
</evidence>